<dbReference type="Proteomes" id="UP000593575">
    <property type="component" value="Unassembled WGS sequence"/>
</dbReference>
<organism evidence="1 2">
    <name type="scientific">Gossypium armourianum</name>
    <dbReference type="NCBI Taxonomy" id="34283"/>
    <lineage>
        <taxon>Eukaryota</taxon>
        <taxon>Viridiplantae</taxon>
        <taxon>Streptophyta</taxon>
        <taxon>Embryophyta</taxon>
        <taxon>Tracheophyta</taxon>
        <taxon>Spermatophyta</taxon>
        <taxon>Magnoliopsida</taxon>
        <taxon>eudicotyledons</taxon>
        <taxon>Gunneridae</taxon>
        <taxon>Pentapetalae</taxon>
        <taxon>rosids</taxon>
        <taxon>malvids</taxon>
        <taxon>Malvales</taxon>
        <taxon>Malvaceae</taxon>
        <taxon>Malvoideae</taxon>
        <taxon>Gossypium</taxon>
    </lineage>
</organism>
<evidence type="ECO:0000313" key="2">
    <source>
        <dbReference type="Proteomes" id="UP000593575"/>
    </source>
</evidence>
<proteinExistence type="predicted"/>
<keyword evidence="2" id="KW-1185">Reference proteome</keyword>
<sequence>MADLLIKSTSTVLIGLKMQCVFWTEKHLKT</sequence>
<protein>
    <submittedName>
        <fullName evidence="1">Uncharacterized protein</fullName>
    </submittedName>
</protein>
<dbReference type="EMBL" id="JABFAE010000009">
    <property type="protein sequence ID" value="MBA0835854.1"/>
    <property type="molecule type" value="Genomic_DNA"/>
</dbReference>
<comment type="caution">
    <text evidence="1">The sequence shown here is derived from an EMBL/GenBank/DDBJ whole genome shotgun (WGS) entry which is preliminary data.</text>
</comment>
<evidence type="ECO:0000313" key="1">
    <source>
        <dbReference type="EMBL" id="MBA0835854.1"/>
    </source>
</evidence>
<dbReference type="AlphaFoldDB" id="A0A7J9JNU8"/>
<name>A0A7J9JNU8_9ROSI</name>
<accession>A0A7J9JNU8</accession>
<gene>
    <name evidence="1" type="ORF">Goarm_008107</name>
</gene>
<reference evidence="1 2" key="1">
    <citation type="journal article" date="2019" name="Genome Biol. Evol.">
        <title>Insights into the evolution of the New World diploid cottons (Gossypium, subgenus Houzingenia) based on genome sequencing.</title>
        <authorList>
            <person name="Grover C.E."/>
            <person name="Arick M.A. 2nd"/>
            <person name="Thrash A."/>
            <person name="Conover J.L."/>
            <person name="Sanders W.S."/>
            <person name="Peterson D.G."/>
            <person name="Frelichowski J.E."/>
            <person name="Scheffler J.A."/>
            <person name="Scheffler B.E."/>
            <person name="Wendel J.F."/>
        </authorList>
    </citation>
    <scope>NUCLEOTIDE SEQUENCE [LARGE SCALE GENOMIC DNA]</scope>
    <source>
        <strain evidence="1">6</strain>
        <tissue evidence="1">Leaf</tissue>
    </source>
</reference>